<accession>A0A919N4Z9</accession>
<evidence type="ECO:0000256" key="1">
    <source>
        <dbReference type="ARBA" id="ARBA00022839"/>
    </source>
</evidence>
<dbReference type="Gene3D" id="3.40.1440.10">
    <property type="entry name" value="GIY-YIG endonuclease"/>
    <property type="match status" value="1"/>
</dbReference>
<dbReference type="InterPro" id="IPR006054">
    <property type="entry name" value="DnaQ"/>
</dbReference>
<dbReference type="SUPFAM" id="SSF82771">
    <property type="entry name" value="GIY-YIG endonuclease"/>
    <property type="match status" value="1"/>
</dbReference>
<dbReference type="InterPro" id="IPR036397">
    <property type="entry name" value="RNaseH_sf"/>
</dbReference>
<dbReference type="InterPro" id="IPR035901">
    <property type="entry name" value="GIY-YIG_endonuc_sf"/>
</dbReference>
<dbReference type="Pfam" id="PF01541">
    <property type="entry name" value="GIY-YIG"/>
    <property type="match status" value="1"/>
</dbReference>
<dbReference type="GO" id="GO:0003887">
    <property type="term" value="F:DNA-directed DNA polymerase activity"/>
    <property type="evidence" value="ECO:0007669"/>
    <property type="project" value="InterPro"/>
</dbReference>
<keyword evidence="1" id="KW-0378">Hydrolase</keyword>
<dbReference type="PANTHER" id="PTHR30562:SF1">
    <property type="entry name" value="UVRABC SYSTEM PROTEIN C"/>
    <property type="match status" value="1"/>
</dbReference>
<evidence type="ECO:0000313" key="4">
    <source>
        <dbReference type="Proteomes" id="UP000629619"/>
    </source>
</evidence>
<keyword evidence="1" id="KW-0269">Exonuclease</keyword>
<comment type="caution">
    <text evidence="3">The sequence shown here is derived from an EMBL/GenBank/DDBJ whole genome shotgun (WGS) entry which is preliminary data.</text>
</comment>
<dbReference type="EMBL" id="BOMW01000019">
    <property type="protein sequence ID" value="GIF04543.1"/>
    <property type="molecule type" value="Genomic_DNA"/>
</dbReference>
<reference evidence="3" key="1">
    <citation type="submission" date="2021-01" db="EMBL/GenBank/DDBJ databases">
        <title>Whole genome shotgun sequence of Actinoplanes siamensis NBRC 109076.</title>
        <authorList>
            <person name="Komaki H."/>
            <person name="Tamura T."/>
        </authorList>
    </citation>
    <scope>NUCLEOTIDE SEQUENCE</scope>
    <source>
        <strain evidence="3">NBRC 109076</strain>
    </source>
</reference>
<dbReference type="Proteomes" id="UP000629619">
    <property type="component" value="Unassembled WGS sequence"/>
</dbReference>
<dbReference type="NCBIfam" id="TIGR00573">
    <property type="entry name" value="dnaq"/>
    <property type="match status" value="1"/>
</dbReference>
<dbReference type="InterPro" id="IPR013520">
    <property type="entry name" value="Ribonucl_H"/>
</dbReference>
<dbReference type="Pfam" id="PF00929">
    <property type="entry name" value="RNase_T"/>
    <property type="match status" value="1"/>
</dbReference>
<dbReference type="NCBIfam" id="NF005907">
    <property type="entry name" value="PRK07883.1-5"/>
    <property type="match status" value="1"/>
</dbReference>
<dbReference type="NCBIfam" id="NF005905">
    <property type="entry name" value="PRK07883.1-3"/>
    <property type="match status" value="1"/>
</dbReference>
<proteinExistence type="predicted"/>
<dbReference type="SMART" id="SM00479">
    <property type="entry name" value="EXOIII"/>
    <property type="match status" value="1"/>
</dbReference>
<dbReference type="AlphaFoldDB" id="A0A919N4Z9"/>
<dbReference type="Gene3D" id="3.30.420.10">
    <property type="entry name" value="Ribonuclease H-like superfamily/Ribonuclease H"/>
    <property type="match status" value="1"/>
</dbReference>
<dbReference type="PROSITE" id="PS50164">
    <property type="entry name" value="GIY_YIG"/>
    <property type="match status" value="1"/>
</dbReference>
<keyword evidence="4" id="KW-1185">Reference proteome</keyword>
<dbReference type="InterPro" id="IPR000305">
    <property type="entry name" value="GIY-YIG_endonuc"/>
</dbReference>
<dbReference type="SUPFAM" id="SSF53098">
    <property type="entry name" value="Ribonuclease H-like"/>
    <property type="match status" value="1"/>
</dbReference>
<name>A0A919N4Z9_9ACTN</name>
<dbReference type="InterPro" id="IPR050066">
    <property type="entry name" value="UvrABC_protein_C"/>
</dbReference>
<dbReference type="GO" id="GO:0006260">
    <property type="term" value="P:DNA replication"/>
    <property type="evidence" value="ECO:0007669"/>
    <property type="project" value="InterPro"/>
</dbReference>
<dbReference type="GO" id="GO:0004527">
    <property type="term" value="F:exonuclease activity"/>
    <property type="evidence" value="ECO:0007669"/>
    <property type="project" value="UniProtKB-KW"/>
</dbReference>
<dbReference type="InterPro" id="IPR012337">
    <property type="entry name" value="RNaseH-like_sf"/>
</dbReference>
<organism evidence="3 4">
    <name type="scientific">Actinoplanes siamensis</name>
    <dbReference type="NCBI Taxonomy" id="1223317"/>
    <lineage>
        <taxon>Bacteria</taxon>
        <taxon>Bacillati</taxon>
        <taxon>Actinomycetota</taxon>
        <taxon>Actinomycetes</taxon>
        <taxon>Micromonosporales</taxon>
        <taxon>Micromonosporaceae</taxon>
        <taxon>Actinoplanes</taxon>
    </lineage>
</organism>
<dbReference type="FunFam" id="3.30.420.10:FF:000045">
    <property type="entry name" value="3'-5' exonuclease DinG"/>
    <property type="match status" value="1"/>
</dbReference>
<dbReference type="CDD" id="cd06127">
    <property type="entry name" value="DEDDh"/>
    <property type="match status" value="1"/>
</dbReference>
<sequence length="603" mass="65216">MLPAVAQPAYVQGTLDTLLSADGSVDPAAVSLADTTFVVLDLETTGGAPDGGGITEIGAVKVRGGAVLGEFGTLVNPGQPLPPFITVLTGITEAMLRPAPPIETVLPALLEFLRGAVLVAHNAPYDVGFLKAACARHGYPWPAPRVLDTAALARRALTRDEVPNRKLGTLAHFFRSTVEPNHRALDDARATVDVLHGLIERLGSFRVHTLGDAIEFAKAITPAQRSRRHLADNLPHVPGVYIFRAADERPLYVGTSKDVATRVRSYFTAGEKRARISEMLTAAVRVEAVECAHSLEAEVRELRLIAAHSPPYNRRSKHPERVVWLKLTAEAFPRLSVVRRLAEDGATYLGPFSSRRTAELAAAGVYDAVPLRQCNHKLSLRTRTPACALAELGRCPAPCEHEISPEEYDLRAALPFRTATSGDPGPVIEAILARIETLSDRQRYEEAATVRSRLIALLRALIRMQKLEALTRLPEIVAARRNDQGGWEIVVVRHGRLAAAATSPPREHPRPTLDAARLTAETVLPGPGPVASATAEETERILAWLERVDTRLVETSGDWASPARGAARFSGLLTSAESAASARDSTVRLSVTDRSDDVRSLRL</sequence>
<evidence type="ECO:0000259" key="2">
    <source>
        <dbReference type="PROSITE" id="PS50164"/>
    </source>
</evidence>
<dbReference type="GO" id="GO:0003677">
    <property type="term" value="F:DNA binding"/>
    <property type="evidence" value="ECO:0007669"/>
    <property type="project" value="InterPro"/>
</dbReference>
<dbReference type="GO" id="GO:0009380">
    <property type="term" value="C:excinuclease repair complex"/>
    <property type="evidence" value="ECO:0007669"/>
    <property type="project" value="TreeGrafter"/>
</dbReference>
<feature type="domain" description="GIY-YIG" evidence="2">
    <location>
        <begin position="236"/>
        <end position="314"/>
    </location>
</feature>
<dbReference type="CDD" id="cd10434">
    <property type="entry name" value="GIY-YIG_UvrC_Cho"/>
    <property type="match status" value="1"/>
</dbReference>
<protein>
    <submittedName>
        <fullName evidence="3">DNA polymerase III subunit epsilon</fullName>
    </submittedName>
</protein>
<gene>
    <name evidence="3" type="primary">dnaQ</name>
    <name evidence="3" type="ORF">Asi03nite_20810</name>
</gene>
<keyword evidence="1" id="KW-0540">Nuclease</keyword>
<dbReference type="GO" id="GO:0006289">
    <property type="term" value="P:nucleotide-excision repair"/>
    <property type="evidence" value="ECO:0007669"/>
    <property type="project" value="InterPro"/>
</dbReference>
<dbReference type="PANTHER" id="PTHR30562">
    <property type="entry name" value="UVRC/OXIDOREDUCTASE"/>
    <property type="match status" value="1"/>
</dbReference>
<evidence type="ECO:0000313" key="3">
    <source>
        <dbReference type="EMBL" id="GIF04543.1"/>
    </source>
</evidence>
<dbReference type="SMART" id="SM00465">
    <property type="entry name" value="GIYc"/>
    <property type="match status" value="1"/>
</dbReference>
<dbReference type="InterPro" id="IPR047296">
    <property type="entry name" value="GIY-YIG_UvrC_Cho"/>
</dbReference>